<dbReference type="GO" id="GO:0000166">
    <property type="term" value="F:nucleotide binding"/>
    <property type="evidence" value="ECO:0007669"/>
    <property type="project" value="UniProtKB-KW"/>
</dbReference>
<dbReference type="AlphaFoldDB" id="A0A7T5RJA4"/>
<feature type="binding site" evidence="5">
    <location>
        <position position="217"/>
    </location>
    <ligand>
        <name>NAD(+)</name>
        <dbReference type="ChEBI" id="CHEBI:57540"/>
    </ligand>
</feature>
<dbReference type="PANTHER" id="PTHR11606">
    <property type="entry name" value="GLUTAMATE DEHYDROGENASE"/>
    <property type="match status" value="1"/>
</dbReference>
<dbReference type="SUPFAM" id="SSF53223">
    <property type="entry name" value="Aminoacid dehydrogenase-like, N-terminal domain"/>
    <property type="match status" value="1"/>
</dbReference>
<dbReference type="InterPro" id="IPR006096">
    <property type="entry name" value="Glu/Leu/Phe/Val/Trp_DH_C"/>
</dbReference>
<evidence type="ECO:0000256" key="7">
    <source>
        <dbReference type="RuleBase" id="RU004417"/>
    </source>
</evidence>
<feature type="binding site" evidence="5">
    <location>
        <position position="187"/>
    </location>
    <ligand>
        <name>NAD(+)</name>
        <dbReference type="ChEBI" id="CHEBI:57540"/>
    </ligand>
</feature>
<keyword evidence="5" id="KW-0547">Nucleotide-binding</keyword>
<dbReference type="Pfam" id="PF00208">
    <property type="entry name" value="ELFV_dehydrog"/>
    <property type="match status" value="1"/>
</dbReference>
<gene>
    <name evidence="9" type="ORF">HYW89_04060</name>
</gene>
<evidence type="ECO:0000256" key="5">
    <source>
        <dbReference type="PIRSR" id="PIRSR000185-2"/>
    </source>
</evidence>
<name>A0A7T5RJA4_9BACT</name>
<dbReference type="PRINTS" id="PR00082">
    <property type="entry name" value="GLFDHDRGNASE"/>
</dbReference>
<dbReference type="SUPFAM" id="SSF51735">
    <property type="entry name" value="NAD(P)-binding Rossmann-fold domains"/>
    <property type="match status" value="1"/>
</dbReference>
<evidence type="ECO:0000256" key="2">
    <source>
        <dbReference type="ARBA" id="ARBA00023002"/>
    </source>
</evidence>
<feature type="active site" description="Proton donor" evidence="4">
    <location>
        <position position="103"/>
    </location>
</feature>
<dbReference type="Gene3D" id="3.40.50.720">
    <property type="entry name" value="NAD(P)-binding Rossmann-like Domain"/>
    <property type="match status" value="1"/>
</dbReference>
<dbReference type="InterPro" id="IPR014362">
    <property type="entry name" value="Glu_DH"/>
</dbReference>
<evidence type="ECO:0000256" key="6">
    <source>
        <dbReference type="PIRSR" id="PIRSR000185-3"/>
    </source>
</evidence>
<feature type="binding site" evidence="5">
    <location>
        <position position="67"/>
    </location>
    <ligand>
        <name>substrate</name>
    </ligand>
</feature>
<evidence type="ECO:0000256" key="1">
    <source>
        <dbReference type="ARBA" id="ARBA00006382"/>
    </source>
</evidence>
<dbReference type="GO" id="GO:0006538">
    <property type="term" value="P:L-glutamate catabolic process"/>
    <property type="evidence" value="ECO:0007669"/>
    <property type="project" value="TreeGrafter"/>
</dbReference>
<sequence length="415" mass="45652">MSTFFENTSKIVNKAAGVAHISDDILARLQKPDKILEFEIPVKMDDGSEKKFQAWRVQHNNALGPYKGGIRYHPESNLDEVRALASLMTWKTSLMGLPYGGAKGVVKVDSRALSLRELEELSRGYVRAIWKEIGPQKDVPAPDVGTNPQIMDWMTDEYSKLVGQWSPAAFTGKSVEKGGSYGREIATGFGGYVVLREFLNLSGPKIGTSVAIQGFGNVGSNIAKLLAQNNFKIIAISDSKGGLYEEAGIDIKKVADTKERTGTIDRKTCYALEPHGEACRELTNEELLTLPVDILIPAALENQITADNAAHIKAHAILEMANGPTTPEAEAIMTERGIEIIPDILANGGGVVGSYFEWVQSLDKKYWTEKEVLDKIDEKMKEAFGAVVEMKNKYNTTWRLASYLRAITRVAEALK</sequence>
<dbReference type="PANTHER" id="PTHR11606:SF13">
    <property type="entry name" value="GLUTAMATE DEHYDROGENASE 1, MITOCHONDRIAL"/>
    <property type="match status" value="1"/>
</dbReference>
<dbReference type="InterPro" id="IPR006095">
    <property type="entry name" value="Glu/Leu/Phe/Val/Trp_DH"/>
</dbReference>
<comment type="similarity">
    <text evidence="1 3 7">Belongs to the Glu/Leu/Phe/Val dehydrogenases family.</text>
</comment>
<dbReference type="PIRSF" id="PIRSF000185">
    <property type="entry name" value="Glu_DH"/>
    <property type="match status" value="1"/>
</dbReference>
<dbReference type="GO" id="GO:0004352">
    <property type="term" value="F:glutamate dehydrogenase (NAD+) activity"/>
    <property type="evidence" value="ECO:0007669"/>
    <property type="project" value="TreeGrafter"/>
</dbReference>
<organism evidence="9 10">
    <name type="scientific">Candidatus Sungiibacteriota bacterium</name>
    <dbReference type="NCBI Taxonomy" id="2750080"/>
    <lineage>
        <taxon>Bacteria</taxon>
        <taxon>Candidatus Sungiibacteriota</taxon>
    </lineage>
</organism>
<feature type="binding site" evidence="5">
    <location>
        <position position="91"/>
    </location>
    <ligand>
        <name>substrate</name>
    </ligand>
</feature>
<dbReference type="InterPro" id="IPR006097">
    <property type="entry name" value="Glu/Leu/Phe/Val/Trp_DH_dimer"/>
</dbReference>
<dbReference type="Proteomes" id="UP000595618">
    <property type="component" value="Chromosome"/>
</dbReference>
<dbReference type="Pfam" id="PF02812">
    <property type="entry name" value="ELFV_dehydrog_N"/>
    <property type="match status" value="1"/>
</dbReference>
<evidence type="ECO:0000259" key="8">
    <source>
        <dbReference type="SMART" id="SM00839"/>
    </source>
</evidence>
<evidence type="ECO:0000313" key="10">
    <source>
        <dbReference type="Proteomes" id="UP000595618"/>
    </source>
</evidence>
<evidence type="ECO:0000256" key="4">
    <source>
        <dbReference type="PIRSR" id="PIRSR000185-1"/>
    </source>
</evidence>
<dbReference type="SMART" id="SM00839">
    <property type="entry name" value="ELFV_dehydrog"/>
    <property type="match status" value="1"/>
</dbReference>
<keyword evidence="2 3" id="KW-0560">Oxidoreductase</keyword>
<dbReference type="InterPro" id="IPR046346">
    <property type="entry name" value="Aminoacid_DH-like_N_sf"/>
</dbReference>
<dbReference type="Gene3D" id="3.40.50.10860">
    <property type="entry name" value="Leucine Dehydrogenase, chain A, domain 1"/>
    <property type="match status" value="1"/>
</dbReference>
<keyword evidence="5" id="KW-0520">NAD</keyword>
<dbReference type="EMBL" id="CP066690">
    <property type="protein sequence ID" value="QQG45144.1"/>
    <property type="molecule type" value="Genomic_DNA"/>
</dbReference>
<feature type="site" description="Important for catalysis" evidence="6">
    <location>
        <position position="143"/>
    </location>
</feature>
<dbReference type="InterPro" id="IPR033922">
    <property type="entry name" value="NAD_bind_Glu_DH"/>
</dbReference>
<proteinExistence type="inferred from homology"/>
<dbReference type="InterPro" id="IPR036291">
    <property type="entry name" value="NAD(P)-bd_dom_sf"/>
</dbReference>
<dbReference type="CDD" id="cd01076">
    <property type="entry name" value="NAD_bind_1_Glu_DH"/>
    <property type="match status" value="1"/>
</dbReference>
<protein>
    <recommendedName>
        <fullName evidence="3">Glutamate dehydrogenase</fullName>
    </recommendedName>
</protein>
<evidence type="ECO:0000313" key="9">
    <source>
        <dbReference type="EMBL" id="QQG45144.1"/>
    </source>
</evidence>
<reference evidence="9 10" key="1">
    <citation type="submission" date="2020-07" db="EMBL/GenBank/DDBJ databases">
        <title>Huge and variable diversity of episymbiotic CPR bacteria and DPANN archaea in groundwater ecosystems.</title>
        <authorList>
            <person name="He C.Y."/>
            <person name="Keren R."/>
            <person name="Whittaker M."/>
            <person name="Farag I.F."/>
            <person name="Doudna J."/>
            <person name="Cate J.H.D."/>
            <person name="Banfield J.F."/>
        </authorList>
    </citation>
    <scope>NUCLEOTIDE SEQUENCE [LARGE SCALE GENOMIC DNA]</scope>
    <source>
        <strain evidence="9">NC_groundwater_541_Ag_S-0.1um_46_50</strain>
    </source>
</reference>
<feature type="domain" description="Glutamate/phenylalanine/leucine/valine/L-tryptophan dehydrogenase C-terminal" evidence="8">
    <location>
        <begin position="180"/>
        <end position="415"/>
    </location>
</feature>
<feature type="binding site" evidence="5">
    <location>
        <position position="354"/>
    </location>
    <ligand>
        <name>substrate</name>
    </ligand>
</feature>
<accession>A0A7T5RJA4</accession>
<evidence type="ECO:0000256" key="3">
    <source>
        <dbReference type="PIRNR" id="PIRNR000185"/>
    </source>
</evidence>